<sequence length="587" mass="65067">MMAAAHDLDNAFDDHPSVAASLEDFEEQERRSPLFDLPSQHSGFRSDNEGSEMDDHSSAGGPWSPPGFKNRNANASGWFRQDPYGRYRLQPSTSPSRSRQPSPEYEDAQEGDPDITIAANIPLPRGTDSPYKERSPEPETNAQGREAFATPEPTENPNNYIRFAVRAEVQHREPFVPIMNFLSEQFNRFTATKVTTFYSLSVLLLSATFLRLLFAPPQPTAVPDLIKLSTLAKSFEPLIFYSENGHSQITTLQETSVAVWDLGESVRQANMTSAPLIVSSLDTLSDSLKTLSLELTRFFASVDSDIDAILIVMDWARRELLTLSHHHAHPTISTRTFDRIHALLDRVPYLLTSTSSSQPTPLGNLLNSAFGAPSPARTTATLTRTFTELLSVLEDAIASELTHSTALFALFEAIDHQFLNLQRTVVRETDTQERLESEILGSLWTRVVGGNAATLRKFEKNKQLLATVRARTVSNKVLLVEHHGRLQTLKVNLETLRRKLVSPLIKRNDSLGLWDGGVGNGSEEMLLEGQIKGLEGTYEHLRVVREQQKGKLMEMIYGAGVKKERLLVVGEDGRGPGGGVGVGIDAR</sequence>
<protein>
    <submittedName>
        <fullName evidence="2">Uncharacterized protein</fullName>
    </submittedName>
</protein>
<keyword evidence="3" id="KW-1185">Reference proteome</keyword>
<dbReference type="GeneID" id="19974947"/>
<dbReference type="OrthoDB" id="4202871at2759"/>
<dbReference type="EMBL" id="KB822723">
    <property type="protein sequence ID" value="ETN37985.1"/>
    <property type="molecule type" value="Genomic_DNA"/>
</dbReference>
<feature type="compositionally biased region" description="Basic and acidic residues" evidence="1">
    <location>
        <begin position="44"/>
        <end position="57"/>
    </location>
</feature>
<accession>W2RNT4</accession>
<dbReference type="AlphaFoldDB" id="W2RNT4"/>
<name>W2RNT4_CYPE1</name>
<dbReference type="HOGENOM" id="CLU_011243_1_0_1"/>
<dbReference type="VEuPathDB" id="FungiDB:HMPREF1541_07608"/>
<feature type="region of interest" description="Disordered" evidence="1">
    <location>
        <begin position="1"/>
        <end position="157"/>
    </location>
</feature>
<feature type="compositionally biased region" description="Acidic residues" evidence="1">
    <location>
        <begin position="104"/>
        <end position="113"/>
    </location>
</feature>
<dbReference type="STRING" id="1220924.W2RNT4"/>
<proteinExistence type="predicted"/>
<dbReference type="RefSeq" id="XP_008720154.1">
    <property type="nucleotide sequence ID" value="XM_008721932.1"/>
</dbReference>
<evidence type="ECO:0000313" key="3">
    <source>
        <dbReference type="Proteomes" id="UP000030752"/>
    </source>
</evidence>
<reference evidence="2 3" key="1">
    <citation type="submission" date="2013-03" db="EMBL/GenBank/DDBJ databases">
        <title>The Genome Sequence of Phialophora europaea CBS 101466.</title>
        <authorList>
            <consortium name="The Broad Institute Genomics Platform"/>
            <person name="Cuomo C."/>
            <person name="de Hoog S."/>
            <person name="Gorbushina A."/>
            <person name="Walker B."/>
            <person name="Young S.K."/>
            <person name="Zeng Q."/>
            <person name="Gargeya S."/>
            <person name="Fitzgerald M."/>
            <person name="Haas B."/>
            <person name="Abouelleil A."/>
            <person name="Allen A.W."/>
            <person name="Alvarado L."/>
            <person name="Arachchi H.M."/>
            <person name="Berlin A.M."/>
            <person name="Chapman S.B."/>
            <person name="Gainer-Dewar J."/>
            <person name="Goldberg J."/>
            <person name="Griggs A."/>
            <person name="Gujja S."/>
            <person name="Hansen M."/>
            <person name="Howarth C."/>
            <person name="Imamovic A."/>
            <person name="Ireland A."/>
            <person name="Larimer J."/>
            <person name="McCowan C."/>
            <person name="Murphy C."/>
            <person name="Pearson M."/>
            <person name="Poon T.W."/>
            <person name="Priest M."/>
            <person name="Roberts A."/>
            <person name="Saif S."/>
            <person name="Shea T."/>
            <person name="Sisk P."/>
            <person name="Sykes S."/>
            <person name="Wortman J."/>
            <person name="Nusbaum C."/>
            <person name="Birren B."/>
        </authorList>
    </citation>
    <scope>NUCLEOTIDE SEQUENCE [LARGE SCALE GENOMIC DNA]</scope>
    <source>
        <strain evidence="2 3">CBS 101466</strain>
    </source>
</reference>
<feature type="compositionally biased region" description="Low complexity" evidence="1">
    <location>
        <begin position="90"/>
        <end position="103"/>
    </location>
</feature>
<gene>
    <name evidence="2" type="ORF">HMPREF1541_07608</name>
</gene>
<dbReference type="InParanoid" id="W2RNT4"/>
<dbReference type="eggNOG" id="ENOG502SKYR">
    <property type="taxonomic scope" value="Eukaryota"/>
</dbReference>
<dbReference type="Proteomes" id="UP000030752">
    <property type="component" value="Unassembled WGS sequence"/>
</dbReference>
<organism evidence="2 3">
    <name type="scientific">Cyphellophora europaea (strain CBS 101466)</name>
    <name type="common">Phialophora europaea</name>
    <dbReference type="NCBI Taxonomy" id="1220924"/>
    <lineage>
        <taxon>Eukaryota</taxon>
        <taxon>Fungi</taxon>
        <taxon>Dikarya</taxon>
        <taxon>Ascomycota</taxon>
        <taxon>Pezizomycotina</taxon>
        <taxon>Eurotiomycetes</taxon>
        <taxon>Chaetothyriomycetidae</taxon>
        <taxon>Chaetothyriales</taxon>
        <taxon>Cyphellophoraceae</taxon>
        <taxon>Cyphellophora</taxon>
    </lineage>
</organism>
<evidence type="ECO:0000313" key="2">
    <source>
        <dbReference type="EMBL" id="ETN37985.1"/>
    </source>
</evidence>
<feature type="compositionally biased region" description="Basic and acidic residues" evidence="1">
    <location>
        <begin position="1"/>
        <end position="16"/>
    </location>
</feature>
<evidence type="ECO:0000256" key="1">
    <source>
        <dbReference type="SAM" id="MobiDB-lite"/>
    </source>
</evidence>